<evidence type="ECO:0000313" key="8">
    <source>
        <dbReference type="EMBL" id="CAD9476793.1"/>
    </source>
</evidence>
<comment type="catalytic activity">
    <reaction evidence="1 5">
        <text>[protein]-peptidylproline (omega=180) = [protein]-peptidylproline (omega=0)</text>
        <dbReference type="Rhea" id="RHEA:16237"/>
        <dbReference type="Rhea" id="RHEA-COMP:10747"/>
        <dbReference type="Rhea" id="RHEA-COMP:10748"/>
        <dbReference type="ChEBI" id="CHEBI:83833"/>
        <dbReference type="ChEBI" id="CHEBI:83834"/>
        <dbReference type="EC" id="5.2.1.8"/>
    </reaction>
</comment>
<dbReference type="PANTHER" id="PTHR43811">
    <property type="entry name" value="FKBP-TYPE PEPTIDYL-PROLYL CIS-TRANS ISOMERASE FKPA"/>
    <property type="match status" value="1"/>
</dbReference>
<dbReference type="PANTHER" id="PTHR43811:SF19">
    <property type="entry name" value="39 KDA FK506-BINDING NUCLEAR PROTEIN"/>
    <property type="match status" value="1"/>
</dbReference>
<keyword evidence="6" id="KW-0732">Signal</keyword>
<evidence type="ECO:0000256" key="1">
    <source>
        <dbReference type="ARBA" id="ARBA00000971"/>
    </source>
</evidence>
<evidence type="ECO:0000256" key="4">
    <source>
        <dbReference type="ARBA" id="ARBA00023235"/>
    </source>
</evidence>
<feature type="signal peptide" evidence="6">
    <location>
        <begin position="1"/>
        <end position="32"/>
    </location>
</feature>
<dbReference type="EMBL" id="HBGV01004409">
    <property type="protein sequence ID" value="CAD9476793.1"/>
    <property type="molecule type" value="Transcribed_RNA"/>
</dbReference>
<accession>A0A7S2H0A7</accession>
<sequence length="244" mass="26601">MVSIQRNNALHITLYMAILLLSSSSLVEKVSGFAVVSPQKKNVGPIRMEDVKLFAEEESSSSSSLSSRRDLFVKATAAATAASVTMFPTQSYAADIPIPEDFTADPRGFYYKIITEGTEDGVVARGQNVKVSYTMSQNGFVYGKPYTPAGSTVESSTNLVGIDDPVKFPVGTGRVIKGWDYAVKDMKVGERRLVVIPPELGYGKNRVKDVPGGSTLYMDITLKAVGIVPVYTEEQKKWLEENPE</sequence>
<evidence type="ECO:0000256" key="6">
    <source>
        <dbReference type="SAM" id="SignalP"/>
    </source>
</evidence>
<dbReference type="InterPro" id="IPR046357">
    <property type="entry name" value="PPIase_dom_sf"/>
</dbReference>
<evidence type="ECO:0000256" key="2">
    <source>
        <dbReference type="ARBA" id="ARBA00013194"/>
    </source>
</evidence>
<name>A0A7S2H0A7_9STRA</name>
<evidence type="ECO:0000259" key="7">
    <source>
        <dbReference type="PROSITE" id="PS50059"/>
    </source>
</evidence>
<organism evidence="8">
    <name type="scientific">Helicotheca tamesis</name>
    <dbReference type="NCBI Taxonomy" id="374047"/>
    <lineage>
        <taxon>Eukaryota</taxon>
        <taxon>Sar</taxon>
        <taxon>Stramenopiles</taxon>
        <taxon>Ochrophyta</taxon>
        <taxon>Bacillariophyta</taxon>
        <taxon>Mediophyceae</taxon>
        <taxon>Lithodesmiophycidae</taxon>
        <taxon>Lithodesmiales</taxon>
        <taxon>Lithodesmiaceae</taxon>
        <taxon>Helicotheca</taxon>
    </lineage>
</organism>
<dbReference type="GO" id="GO:0003755">
    <property type="term" value="F:peptidyl-prolyl cis-trans isomerase activity"/>
    <property type="evidence" value="ECO:0007669"/>
    <property type="project" value="UniProtKB-KW"/>
</dbReference>
<keyword evidence="3 5" id="KW-0697">Rotamase</keyword>
<dbReference type="PROSITE" id="PS50059">
    <property type="entry name" value="FKBP_PPIASE"/>
    <property type="match status" value="1"/>
</dbReference>
<dbReference type="AlphaFoldDB" id="A0A7S2H0A7"/>
<dbReference type="SUPFAM" id="SSF54534">
    <property type="entry name" value="FKBP-like"/>
    <property type="match status" value="1"/>
</dbReference>
<dbReference type="Pfam" id="PF00254">
    <property type="entry name" value="FKBP_C"/>
    <property type="match status" value="1"/>
</dbReference>
<feature type="domain" description="PPIase FKBP-type" evidence="7">
    <location>
        <begin position="126"/>
        <end position="226"/>
    </location>
</feature>
<reference evidence="8" key="1">
    <citation type="submission" date="2021-01" db="EMBL/GenBank/DDBJ databases">
        <authorList>
            <person name="Corre E."/>
            <person name="Pelletier E."/>
            <person name="Niang G."/>
            <person name="Scheremetjew M."/>
            <person name="Finn R."/>
            <person name="Kale V."/>
            <person name="Holt S."/>
            <person name="Cochrane G."/>
            <person name="Meng A."/>
            <person name="Brown T."/>
            <person name="Cohen L."/>
        </authorList>
    </citation>
    <scope>NUCLEOTIDE SEQUENCE</scope>
    <source>
        <strain evidence="8">CCMP826</strain>
    </source>
</reference>
<gene>
    <name evidence="8" type="ORF">HTAM1171_LOCUS2667</name>
</gene>
<evidence type="ECO:0000256" key="5">
    <source>
        <dbReference type="PROSITE-ProRule" id="PRU00277"/>
    </source>
</evidence>
<dbReference type="InterPro" id="IPR001179">
    <property type="entry name" value="PPIase_FKBP_dom"/>
</dbReference>
<dbReference type="EC" id="5.2.1.8" evidence="2 5"/>
<dbReference type="Gene3D" id="3.10.50.40">
    <property type="match status" value="1"/>
</dbReference>
<protein>
    <recommendedName>
        <fullName evidence="2 5">peptidylprolyl isomerase</fullName>
        <ecNumber evidence="2 5">5.2.1.8</ecNumber>
    </recommendedName>
</protein>
<evidence type="ECO:0000256" key="3">
    <source>
        <dbReference type="ARBA" id="ARBA00023110"/>
    </source>
</evidence>
<keyword evidence="4 5" id="KW-0413">Isomerase</keyword>
<proteinExistence type="predicted"/>
<feature type="chain" id="PRO_5031561115" description="peptidylprolyl isomerase" evidence="6">
    <location>
        <begin position="33"/>
        <end position="244"/>
    </location>
</feature>